<organism evidence="3 4">
    <name type="scientific">Aedes albopictus</name>
    <name type="common">Asian tiger mosquito</name>
    <name type="synonym">Stegomyia albopicta</name>
    <dbReference type="NCBI Taxonomy" id="7160"/>
    <lineage>
        <taxon>Eukaryota</taxon>
        <taxon>Metazoa</taxon>
        <taxon>Ecdysozoa</taxon>
        <taxon>Arthropoda</taxon>
        <taxon>Hexapoda</taxon>
        <taxon>Insecta</taxon>
        <taxon>Pterygota</taxon>
        <taxon>Neoptera</taxon>
        <taxon>Endopterygota</taxon>
        <taxon>Diptera</taxon>
        <taxon>Nematocera</taxon>
        <taxon>Culicoidea</taxon>
        <taxon>Culicidae</taxon>
        <taxon>Culicinae</taxon>
        <taxon>Aedini</taxon>
        <taxon>Aedes</taxon>
        <taxon>Stegomyia</taxon>
    </lineage>
</organism>
<feature type="domain" description="DDE-1" evidence="2">
    <location>
        <begin position="1"/>
        <end position="118"/>
    </location>
</feature>
<feature type="region of interest" description="Disordered" evidence="1">
    <location>
        <begin position="304"/>
        <end position="341"/>
    </location>
</feature>
<proteinExistence type="predicted"/>
<dbReference type="RefSeq" id="XP_062707873.1">
    <property type="nucleotide sequence ID" value="XM_062851889.1"/>
</dbReference>
<dbReference type="GeneID" id="134288132"/>
<dbReference type="InterPro" id="IPR004875">
    <property type="entry name" value="DDE_SF_endonuclease_dom"/>
</dbReference>
<evidence type="ECO:0000256" key="1">
    <source>
        <dbReference type="SAM" id="MobiDB-lite"/>
    </source>
</evidence>
<reference evidence="4" key="1">
    <citation type="journal article" date="2015" name="Proc. Natl. Acad. Sci. U.S.A.">
        <title>Genome sequence of the Asian Tiger mosquito, Aedes albopictus, reveals insights into its biology, genetics, and evolution.</title>
        <authorList>
            <person name="Chen X.G."/>
            <person name="Jiang X."/>
            <person name="Gu J."/>
            <person name="Xu M."/>
            <person name="Wu Y."/>
            <person name="Deng Y."/>
            <person name="Zhang C."/>
            <person name="Bonizzoni M."/>
            <person name="Dermauw W."/>
            <person name="Vontas J."/>
            <person name="Armbruster P."/>
            <person name="Huang X."/>
            <person name="Yang Y."/>
            <person name="Zhang H."/>
            <person name="He W."/>
            <person name="Peng H."/>
            <person name="Liu Y."/>
            <person name="Wu K."/>
            <person name="Chen J."/>
            <person name="Lirakis M."/>
            <person name="Topalis P."/>
            <person name="Van Leeuwen T."/>
            <person name="Hall A.B."/>
            <person name="Jiang X."/>
            <person name="Thorpe C."/>
            <person name="Mueller R.L."/>
            <person name="Sun C."/>
            <person name="Waterhouse R.M."/>
            <person name="Yan G."/>
            <person name="Tu Z.J."/>
            <person name="Fang X."/>
            <person name="James A.A."/>
        </authorList>
    </citation>
    <scope>NUCLEOTIDE SEQUENCE [LARGE SCALE GENOMIC DNA]</scope>
    <source>
        <strain evidence="4">Foshan</strain>
    </source>
</reference>
<dbReference type="EnsemblMetazoa" id="AALFPA23_009313.R12792">
    <property type="protein sequence ID" value="AALFPA23_009313.P12792"/>
    <property type="gene ID" value="AALFPA23_009313"/>
</dbReference>
<keyword evidence="4" id="KW-1185">Reference proteome</keyword>
<name>A0ABM1YHX2_AEDAL</name>
<accession>A0ABM1YHX2</accession>
<sequence length="341" mass="38322">MTTDCFRKYIRYVLHPQMVEDALPAIYFIDGHFSHMAWVTADECRKLGIHLVCLYPNCTRILQPLDVAVFKPLKTAWLRVVQDWKLKKENKYLKSENFSPLLVKAIDAVEDKDIVKGFECCGLFPFDANKTDYCKCLVRNPLSTQPEEQAEIGGSTNVDCRLSNSNSVPSAEGHSKIVNDVTATSVETVSANRRKAEEILQLMGPDRRERYQTRDADDFDSLDDLILARVFKLLEPLDCNANAQDLSEATEGNAERLTDGAGPTEEILTEYLIDETEHKLEGHYILEIDHVAPVEDAAANEKLVPNHSDHGQPEADALVPKDEDQNHSLLSGFLDSPETPH</sequence>
<feature type="compositionally biased region" description="Basic and acidic residues" evidence="1">
    <location>
        <begin position="307"/>
        <end position="326"/>
    </location>
</feature>
<reference evidence="3" key="2">
    <citation type="submission" date="2025-05" db="UniProtKB">
        <authorList>
            <consortium name="EnsemblMetazoa"/>
        </authorList>
    </citation>
    <scope>IDENTIFICATION</scope>
    <source>
        <strain evidence="3">Foshan</strain>
    </source>
</reference>
<evidence type="ECO:0000259" key="2">
    <source>
        <dbReference type="Pfam" id="PF03184"/>
    </source>
</evidence>
<dbReference type="Proteomes" id="UP000069940">
    <property type="component" value="Unassembled WGS sequence"/>
</dbReference>
<dbReference type="Pfam" id="PF03184">
    <property type="entry name" value="DDE_1"/>
    <property type="match status" value="1"/>
</dbReference>
<evidence type="ECO:0000313" key="3">
    <source>
        <dbReference type="EnsemblMetazoa" id="AALFPA23_009313.P12792"/>
    </source>
</evidence>
<protein>
    <recommendedName>
        <fullName evidence="2">DDE-1 domain-containing protein</fullName>
    </recommendedName>
</protein>
<evidence type="ECO:0000313" key="4">
    <source>
        <dbReference type="Proteomes" id="UP000069940"/>
    </source>
</evidence>